<dbReference type="Proteomes" id="UP001228905">
    <property type="component" value="Unassembled WGS sequence"/>
</dbReference>
<comment type="caution">
    <text evidence="2">The sequence shown here is derived from an EMBL/GenBank/DDBJ whole genome shotgun (WGS) entry which is preliminary data.</text>
</comment>
<protein>
    <recommendedName>
        <fullName evidence="4">Permease</fullName>
    </recommendedName>
</protein>
<accession>A0ABU0ISK7</accession>
<keyword evidence="1" id="KW-1133">Transmembrane helix</keyword>
<dbReference type="EMBL" id="JAUSVS010000005">
    <property type="protein sequence ID" value="MDQ0464990.1"/>
    <property type="molecule type" value="Genomic_DNA"/>
</dbReference>
<keyword evidence="1" id="KW-0472">Membrane</keyword>
<dbReference type="RefSeq" id="WP_307350050.1">
    <property type="nucleotide sequence ID" value="NZ_JAUSVS010000005.1"/>
</dbReference>
<organism evidence="2 3">
    <name type="scientific">Caulobacter ginsengisoli</name>
    <dbReference type="NCBI Taxonomy" id="400775"/>
    <lineage>
        <taxon>Bacteria</taxon>
        <taxon>Pseudomonadati</taxon>
        <taxon>Pseudomonadota</taxon>
        <taxon>Alphaproteobacteria</taxon>
        <taxon>Caulobacterales</taxon>
        <taxon>Caulobacteraceae</taxon>
        <taxon>Caulobacter</taxon>
    </lineage>
</organism>
<evidence type="ECO:0008006" key="4">
    <source>
        <dbReference type="Google" id="ProtNLM"/>
    </source>
</evidence>
<keyword evidence="3" id="KW-1185">Reference proteome</keyword>
<feature type="transmembrane region" description="Helical" evidence="1">
    <location>
        <begin position="21"/>
        <end position="41"/>
    </location>
</feature>
<feature type="transmembrane region" description="Helical" evidence="1">
    <location>
        <begin position="61"/>
        <end position="81"/>
    </location>
</feature>
<feature type="transmembrane region" description="Helical" evidence="1">
    <location>
        <begin position="136"/>
        <end position="153"/>
    </location>
</feature>
<reference evidence="2 3" key="1">
    <citation type="submission" date="2023-07" db="EMBL/GenBank/DDBJ databases">
        <title>Genomic Encyclopedia of Type Strains, Phase IV (KMG-IV): sequencing the most valuable type-strain genomes for metagenomic binning, comparative biology and taxonomic classification.</title>
        <authorList>
            <person name="Goeker M."/>
        </authorList>
    </citation>
    <scope>NUCLEOTIDE SEQUENCE [LARGE SCALE GENOMIC DNA]</scope>
    <source>
        <strain evidence="2 3">DSM 18695</strain>
    </source>
</reference>
<name>A0ABU0ISK7_9CAUL</name>
<gene>
    <name evidence="2" type="ORF">QO010_002774</name>
</gene>
<feature type="transmembrane region" description="Helical" evidence="1">
    <location>
        <begin position="165"/>
        <end position="183"/>
    </location>
</feature>
<evidence type="ECO:0000256" key="1">
    <source>
        <dbReference type="SAM" id="Phobius"/>
    </source>
</evidence>
<sequence>MFVGHYAAALAAKTAEPRAKLWTYVAAVQLLDIGWGGLVAAGVEKVRIDPALPGSPLDLYFMPYTHSLAGALAWSAGALLLTRVALKLPWRAAVFVGLAVFSHWLLDLLVHRPDLEVWAGQAKLGFGFWNYPLPEMALELGLVGIAGGALIAARKDAGSKAWPVIGFLAFLTALQMVASSTPFNPDPLATGALVILVYGLATAVAWLVDRGPSTAPN</sequence>
<evidence type="ECO:0000313" key="2">
    <source>
        <dbReference type="EMBL" id="MDQ0464990.1"/>
    </source>
</evidence>
<proteinExistence type="predicted"/>
<feature type="transmembrane region" description="Helical" evidence="1">
    <location>
        <begin position="88"/>
        <end position="106"/>
    </location>
</feature>
<keyword evidence="1" id="KW-0812">Transmembrane</keyword>
<feature type="transmembrane region" description="Helical" evidence="1">
    <location>
        <begin position="189"/>
        <end position="208"/>
    </location>
</feature>
<evidence type="ECO:0000313" key="3">
    <source>
        <dbReference type="Proteomes" id="UP001228905"/>
    </source>
</evidence>